<dbReference type="EMBL" id="VXIV02002929">
    <property type="protein sequence ID" value="KAF6021958.1"/>
    <property type="molecule type" value="Genomic_DNA"/>
</dbReference>
<protein>
    <submittedName>
        <fullName evidence="2">Uncharacterized protein</fullName>
    </submittedName>
</protein>
<name>A0A7J7J928_BUGNE</name>
<proteinExistence type="predicted"/>
<organism evidence="2 3">
    <name type="scientific">Bugula neritina</name>
    <name type="common">Brown bryozoan</name>
    <name type="synonym">Sertularia neritina</name>
    <dbReference type="NCBI Taxonomy" id="10212"/>
    <lineage>
        <taxon>Eukaryota</taxon>
        <taxon>Metazoa</taxon>
        <taxon>Spiralia</taxon>
        <taxon>Lophotrochozoa</taxon>
        <taxon>Bryozoa</taxon>
        <taxon>Gymnolaemata</taxon>
        <taxon>Cheilostomatida</taxon>
        <taxon>Flustrina</taxon>
        <taxon>Buguloidea</taxon>
        <taxon>Bugulidae</taxon>
        <taxon>Bugula</taxon>
    </lineage>
</organism>
<keyword evidence="3" id="KW-1185">Reference proteome</keyword>
<accession>A0A7J7J928</accession>
<evidence type="ECO:0000313" key="1">
    <source>
        <dbReference type="EMBL" id="KAF6021958.1"/>
    </source>
</evidence>
<dbReference type="Proteomes" id="UP000593567">
    <property type="component" value="Unassembled WGS sequence"/>
</dbReference>
<sequence length="96" mass="11039">MIRKFSITNCTQLLTSEEQQRLSQINRTVVRQTSYQTGSDISNSWQRNTEEKPYYAIGSLSTALSKYLLDSGAGDYEELLIQQTDDEYDSDGKCRR</sequence>
<reference evidence="2 3" key="2">
    <citation type="submission" date="2020-06" db="EMBL/GenBank/DDBJ databases">
        <title>Draft genome of Bugula neritina, a colonial animal packing powerful symbionts and potential medicines.</title>
        <authorList>
            <person name="Rayko M."/>
        </authorList>
    </citation>
    <scope>NUCLEOTIDE SEQUENCE [LARGE SCALE GENOMIC DNA]</scope>
    <source>
        <strain evidence="2">Kwan_BN1</strain>
    </source>
</reference>
<dbReference type="AlphaFoldDB" id="A0A7J7J928"/>
<evidence type="ECO:0000313" key="3">
    <source>
        <dbReference type="Proteomes" id="UP000593567"/>
    </source>
</evidence>
<evidence type="ECO:0000313" key="2">
    <source>
        <dbReference type="EMBL" id="KAF6022543.1"/>
    </source>
</evidence>
<comment type="caution">
    <text evidence="2">The sequence shown here is derived from an EMBL/GenBank/DDBJ whole genome shotgun (WGS) entry which is preliminary data.</text>
</comment>
<reference evidence="2 3" key="1">
    <citation type="submission" date="2019-09" db="EMBL/GenBank/DDBJ databases">
        <authorList>
            <person name="Raiko M."/>
            <person name="Komissarov A."/>
            <person name="Rhodes A."/>
            <person name="Kliver S."/>
            <person name="Lim-Fong G."/>
            <person name="Kwan J."/>
            <person name="O'Brien S.J."/>
            <person name="Lopez J.V."/>
        </authorList>
    </citation>
    <scope>NUCLEOTIDE SEQUENCE [LARGE SCALE GENOMIC DNA]</scope>
    <source>
        <strain evidence="2">Kwan_BN1</strain>
    </source>
</reference>
<dbReference type="EMBL" id="VXIV02002839">
    <property type="protein sequence ID" value="KAF6022543.1"/>
    <property type="molecule type" value="Genomic_DNA"/>
</dbReference>
<gene>
    <name evidence="2" type="ORF">EB796_019149</name>
    <name evidence="1" type="ORF">EB796_019737</name>
</gene>